<evidence type="ECO:0000313" key="2">
    <source>
        <dbReference type="EMBL" id="MBD7918678.1"/>
    </source>
</evidence>
<protein>
    <submittedName>
        <fullName evidence="2">Nucleoside/nucleotide kinase family protein</fullName>
    </submittedName>
</protein>
<name>A0ABR8QE18_9CELL</name>
<dbReference type="InterPro" id="IPR027417">
    <property type="entry name" value="P-loop_NTPase"/>
</dbReference>
<reference evidence="2 3" key="1">
    <citation type="submission" date="2020-08" db="EMBL/GenBank/DDBJ databases">
        <title>A Genomic Blueprint of the Chicken Gut Microbiome.</title>
        <authorList>
            <person name="Gilroy R."/>
            <person name="Ravi A."/>
            <person name="Getino M."/>
            <person name="Pursley I."/>
            <person name="Horton D.L."/>
            <person name="Alikhan N.-F."/>
            <person name="Baker D."/>
            <person name="Gharbi K."/>
            <person name="Hall N."/>
            <person name="Watson M."/>
            <person name="Adriaenssens E.M."/>
            <person name="Foster-Nyarko E."/>
            <person name="Jarju S."/>
            <person name="Secka A."/>
            <person name="Antonio M."/>
            <person name="Oren A."/>
            <person name="Chaudhuri R."/>
            <person name="La Ragione R.M."/>
            <person name="Hildebrand F."/>
            <person name="Pallen M.J."/>
        </authorList>
    </citation>
    <scope>NUCLEOTIDE SEQUENCE [LARGE SCALE GENOMIC DNA]</scope>
    <source>
        <strain evidence="2 3">Sa3CUA2</strain>
    </source>
</reference>
<accession>A0ABR8QE18</accession>
<dbReference type="Pfam" id="PF00485">
    <property type="entry name" value="PRK"/>
    <property type="match status" value="1"/>
</dbReference>
<dbReference type="Gene3D" id="3.40.50.300">
    <property type="entry name" value="P-loop containing nucleotide triphosphate hydrolases"/>
    <property type="match status" value="2"/>
</dbReference>
<dbReference type="SUPFAM" id="SSF52540">
    <property type="entry name" value="P-loop containing nucleoside triphosphate hydrolases"/>
    <property type="match status" value="1"/>
</dbReference>
<evidence type="ECO:0000313" key="3">
    <source>
        <dbReference type="Proteomes" id="UP000604241"/>
    </source>
</evidence>
<dbReference type="PANTHER" id="PTHR10285">
    <property type="entry name" value="URIDINE KINASE"/>
    <property type="match status" value="1"/>
</dbReference>
<dbReference type="NCBIfam" id="NF006743">
    <property type="entry name" value="PRK09270.1-2"/>
    <property type="match status" value="1"/>
</dbReference>
<sequence>MTNDTDEVEYDLLDDLVADARALLGDRRRVVLGITGSPGSGKSTLGEHLAAALADVAVLVGMDGFHLAQEELDRLGRHERKGAPDTFDALGYVNLLRRLRAADEDVVYAPRFDRDLEEPIACAVPVRRDVRLVITEGNYLLVDQPGWSQVSELLDACWYVDPGEDVRIERLIARHVGHGRSVDEARERSLGTDQRNAEVIGLTRSRADRVVVVPPSTSDASGRHHHPDPLT</sequence>
<keyword evidence="3" id="KW-1185">Reference proteome</keyword>
<dbReference type="GO" id="GO:0016301">
    <property type="term" value="F:kinase activity"/>
    <property type="evidence" value="ECO:0007669"/>
    <property type="project" value="UniProtKB-KW"/>
</dbReference>
<evidence type="ECO:0000259" key="1">
    <source>
        <dbReference type="Pfam" id="PF00485"/>
    </source>
</evidence>
<keyword evidence="2" id="KW-0808">Transferase</keyword>
<feature type="domain" description="Phosphoribulokinase/uridine kinase" evidence="1">
    <location>
        <begin position="31"/>
        <end position="211"/>
    </location>
</feature>
<keyword evidence="2" id="KW-0418">Kinase</keyword>
<organism evidence="2 3">
    <name type="scientific">Cellulomonas avistercoris</name>
    <dbReference type="NCBI Taxonomy" id="2762242"/>
    <lineage>
        <taxon>Bacteria</taxon>
        <taxon>Bacillati</taxon>
        <taxon>Actinomycetota</taxon>
        <taxon>Actinomycetes</taxon>
        <taxon>Micrococcales</taxon>
        <taxon>Cellulomonadaceae</taxon>
        <taxon>Cellulomonas</taxon>
    </lineage>
</organism>
<proteinExistence type="predicted"/>
<gene>
    <name evidence="2" type="ORF">H9657_10375</name>
</gene>
<dbReference type="RefSeq" id="WP_191783084.1">
    <property type="nucleotide sequence ID" value="NZ_JACSQV010000008.1"/>
</dbReference>
<comment type="caution">
    <text evidence="2">The sequence shown here is derived from an EMBL/GenBank/DDBJ whole genome shotgun (WGS) entry which is preliminary data.</text>
</comment>
<dbReference type="EMBL" id="JACSQV010000008">
    <property type="protein sequence ID" value="MBD7918678.1"/>
    <property type="molecule type" value="Genomic_DNA"/>
</dbReference>
<dbReference type="InterPro" id="IPR006083">
    <property type="entry name" value="PRK/URK"/>
</dbReference>
<dbReference type="Proteomes" id="UP000604241">
    <property type="component" value="Unassembled WGS sequence"/>
</dbReference>